<gene>
    <name evidence="1" type="ORF">R1flu_000986</name>
</gene>
<proteinExistence type="predicted"/>
<dbReference type="EMBL" id="JBHFFA010000006">
    <property type="protein sequence ID" value="KAL2620781.1"/>
    <property type="molecule type" value="Genomic_DNA"/>
</dbReference>
<keyword evidence="2" id="KW-1185">Reference proteome</keyword>
<evidence type="ECO:0000313" key="1">
    <source>
        <dbReference type="EMBL" id="KAL2620781.1"/>
    </source>
</evidence>
<protein>
    <submittedName>
        <fullName evidence="1">Uncharacterized protein</fullName>
    </submittedName>
</protein>
<reference evidence="1 2" key="1">
    <citation type="submission" date="2024-09" db="EMBL/GenBank/DDBJ databases">
        <title>Chromosome-scale assembly of Riccia fluitans.</title>
        <authorList>
            <person name="Paukszto L."/>
            <person name="Sawicki J."/>
            <person name="Karawczyk K."/>
            <person name="Piernik-Szablinska J."/>
            <person name="Szczecinska M."/>
            <person name="Mazdziarz M."/>
        </authorList>
    </citation>
    <scope>NUCLEOTIDE SEQUENCE [LARGE SCALE GENOMIC DNA]</scope>
    <source>
        <strain evidence="1">Rf_01</strain>
        <tissue evidence="1">Aerial parts of the thallus</tissue>
    </source>
</reference>
<accession>A0ABD1Y202</accession>
<organism evidence="1 2">
    <name type="scientific">Riccia fluitans</name>
    <dbReference type="NCBI Taxonomy" id="41844"/>
    <lineage>
        <taxon>Eukaryota</taxon>
        <taxon>Viridiplantae</taxon>
        <taxon>Streptophyta</taxon>
        <taxon>Embryophyta</taxon>
        <taxon>Marchantiophyta</taxon>
        <taxon>Marchantiopsida</taxon>
        <taxon>Marchantiidae</taxon>
        <taxon>Marchantiales</taxon>
        <taxon>Ricciaceae</taxon>
        <taxon>Riccia</taxon>
    </lineage>
</organism>
<dbReference type="Proteomes" id="UP001605036">
    <property type="component" value="Unassembled WGS sequence"/>
</dbReference>
<sequence>MKMSQAEGPRMNVSQIREIQQKRWLPAGQPLPYVLPNVQAQGSAPLVYAGMRPSVPVLYRPPPAMRPRKRRRLWRVWRISFFRRGCFCSAGCGC</sequence>
<comment type="caution">
    <text evidence="1">The sequence shown here is derived from an EMBL/GenBank/DDBJ whole genome shotgun (WGS) entry which is preliminary data.</text>
</comment>
<name>A0ABD1Y202_9MARC</name>
<dbReference type="AlphaFoldDB" id="A0ABD1Y202"/>
<evidence type="ECO:0000313" key="2">
    <source>
        <dbReference type="Proteomes" id="UP001605036"/>
    </source>
</evidence>